<dbReference type="NCBIfam" id="NF005222">
    <property type="entry name" value="PRK06718.1"/>
    <property type="match status" value="1"/>
</dbReference>
<organism evidence="8 9">
    <name type="scientific">Niallia endozanthoxylica</name>
    <dbReference type="NCBI Taxonomy" id="2036016"/>
    <lineage>
        <taxon>Bacteria</taxon>
        <taxon>Bacillati</taxon>
        <taxon>Bacillota</taxon>
        <taxon>Bacilli</taxon>
        <taxon>Bacillales</taxon>
        <taxon>Bacillaceae</taxon>
        <taxon>Niallia</taxon>
    </lineage>
</organism>
<dbReference type="Pfam" id="PF22440">
    <property type="entry name" value="SirC_C"/>
    <property type="match status" value="1"/>
</dbReference>
<dbReference type="InterPro" id="IPR028161">
    <property type="entry name" value="Met8-like"/>
</dbReference>
<keyword evidence="9" id="KW-1185">Reference proteome</keyword>
<dbReference type="NCBIfam" id="TIGR01470">
    <property type="entry name" value="cysG_Nterm"/>
    <property type="match status" value="1"/>
</dbReference>
<dbReference type="Gene3D" id="3.40.50.720">
    <property type="entry name" value="NAD(P)-binding Rossmann-like Domain"/>
    <property type="match status" value="1"/>
</dbReference>
<proteinExistence type="predicted"/>
<evidence type="ECO:0000256" key="3">
    <source>
        <dbReference type="ARBA" id="ARBA00023002"/>
    </source>
</evidence>
<dbReference type="GO" id="GO:0043115">
    <property type="term" value="F:precorrin-2 dehydrogenase activity"/>
    <property type="evidence" value="ECO:0007669"/>
    <property type="project" value="UniProtKB-EC"/>
</dbReference>
<reference evidence="8 9" key="1">
    <citation type="submission" date="2019-09" db="EMBL/GenBank/DDBJ databases">
        <title>Whole genome sequences of isolates from the Mars Exploration Rovers.</title>
        <authorList>
            <person name="Seuylemezian A."/>
            <person name="Vaishampayan P."/>
        </authorList>
    </citation>
    <scope>NUCLEOTIDE SEQUENCE [LARGE SCALE GENOMIC DNA]</scope>
    <source>
        <strain evidence="8 9">MER_TA_151</strain>
    </source>
</reference>
<evidence type="ECO:0000256" key="4">
    <source>
        <dbReference type="ARBA" id="ARBA00023027"/>
    </source>
</evidence>
<comment type="pathway">
    <text evidence="1">Porphyrin-containing compound metabolism; siroheme biosynthesis; sirohydrochlorin from precorrin-2: step 1/1.</text>
</comment>
<dbReference type="SUPFAM" id="SSF51735">
    <property type="entry name" value="NAD(P)-binding Rossmann-fold domains"/>
    <property type="match status" value="1"/>
</dbReference>
<dbReference type="AlphaFoldDB" id="A0A5J5I405"/>
<dbReference type="EC" id="1.3.1.76" evidence="2"/>
<dbReference type="GO" id="GO:0019354">
    <property type="term" value="P:siroheme biosynthetic process"/>
    <property type="evidence" value="ECO:0007669"/>
    <property type="project" value="UniProtKB-UniPathway"/>
</dbReference>
<gene>
    <name evidence="8" type="ORF">F4V44_01885</name>
</gene>
<dbReference type="Pfam" id="PF14824">
    <property type="entry name" value="Sirohm_synth_M"/>
    <property type="match status" value="1"/>
</dbReference>
<evidence type="ECO:0000259" key="7">
    <source>
        <dbReference type="Pfam" id="PF14824"/>
    </source>
</evidence>
<accession>A0A5J5I405</accession>
<evidence type="ECO:0000256" key="6">
    <source>
        <dbReference type="ARBA" id="ARBA00047561"/>
    </source>
</evidence>
<dbReference type="PANTHER" id="PTHR35330:SF1">
    <property type="entry name" value="SIROHEME BIOSYNTHESIS PROTEIN MET8"/>
    <property type="match status" value="1"/>
</dbReference>
<dbReference type="InterPro" id="IPR042518">
    <property type="entry name" value="SirC_C"/>
</dbReference>
<dbReference type="Proteomes" id="UP000326671">
    <property type="component" value="Unassembled WGS sequence"/>
</dbReference>
<dbReference type="GO" id="GO:0004325">
    <property type="term" value="F:ferrochelatase activity"/>
    <property type="evidence" value="ECO:0007669"/>
    <property type="project" value="InterPro"/>
</dbReference>
<keyword evidence="3" id="KW-0560">Oxidoreductase</keyword>
<dbReference type="PANTHER" id="PTHR35330">
    <property type="entry name" value="SIROHEME BIOSYNTHESIS PROTEIN MET8"/>
    <property type="match status" value="1"/>
</dbReference>
<evidence type="ECO:0000313" key="9">
    <source>
        <dbReference type="Proteomes" id="UP000326671"/>
    </source>
</evidence>
<feature type="domain" description="Siroheme synthase central" evidence="7">
    <location>
        <begin position="118"/>
        <end position="145"/>
    </location>
</feature>
<dbReference type="InterPro" id="IPR006367">
    <property type="entry name" value="Sirohaem_synthase_N"/>
</dbReference>
<comment type="catalytic activity">
    <reaction evidence="6">
        <text>precorrin-2 + NAD(+) = sirohydrochlorin + NADH + 2 H(+)</text>
        <dbReference type="Rhea" id="RHEA:15613"/>
        <dbReference type="ChEBI" id="CHEBI:15378"/>
        <dbReference type="ChEBI" id="CHEBI:57540"/>
        <dbReference type="ChEBI" id="CHEBI:57945"/>
        <dbReference type="ChEBI" id="CHEBI:58351"/>
        <dbReference type="ChEBI" id="CHEBI:58827"/>
        <dbReference type="EC" id="1.3.1.76"/>
    </reaction>
</comment>
<keyword evidence="4" id="KW-0520">NAD</keyword>
<evidence type="ECO:0000256" key="5">
    <source>
        <dbReference type="ARBA" id="ARBA00023244"/>
    </source>
</evidence>
<dbReference type="InterPro" id="IPR036291">
    <property type="entry name" value="NAD(P)-bd_dom_sf"/>
</dbReference>
<dbReference type="InterPro" id="IPR028281">
    <property type="entry name" value="Sirohaem_synthase_central"/>
</dbReference>
<dbReference type="OrthoDB" id="9773765at2"/>
<dbReference type="RefSeq" id="WP_150438287.1">
    <property type="nucleotide sequence ID" value="NZ_VYKL01000005.1"/>
</dbReference>
<name>A0A5J5I405_9BACI</name>
<protein>
    <recommendedName>
        <fullName evidence="2">precorrin-2 dehydrogenase</fullName>
        <ecNumber evidence="2">1.3.1.76</ecNumber>
    </recommendedName>
</protein>
<dbReference type="Gene3D" id="1.10.8.610">
    <property type="entry name" value="SirC, precorrin-2 dehydrogenase, C-terminal helical domain-like"/>
    <property type="match status" value="1"/>
</dbReference>
<dbReference type="UniPathway" id="UPA00262">
    <property type="reaction ID" value="UER00222"/>
</dbReference>
<sequence length="206" mass="23400">MNYYPIYLNLMDKRAVVIGGGKVAERKIQGLMEARALITVVSPELTEKLHQYYKAGNITWKKKTFSAEDIKDAFLIIAAANDPEVSFAVKKAAAPNQLLNLADNPEESNFILPSVYKQGKLSMTVSTSGASPTLAKKIKQNLASQYGPEYRDYVDFLYDCRKWILQEITDSKLKKYLLSAITEREFVTSTNRQKDFKDLLDKWNQS</sequence>
<dbReference type="Pfam" id="PF13241">
    <property type="entry name" value="NAD_binding_7"/>
    <property type="match status" value="1"/>
</dbReference>
<dbReference type="SUPFAM" id="SSF75615">
    <property type="entry name" value="Siroheme synthase middle domains-like"/>
    <property type="match status" value="1"/>
</dbReference>
<evidence type="ECO:0000256" key="2">
    <source>
        <dbReference type="ARBA" id="ARBA00012400"/>
    </source>
</evidence>
<evidence type="ECO:0000256" key="1">
    <source>
        <dbReference type="ARBA" id="ARBA00005010"/>
    </source>
</evidence>
<dbReference type="EMBL" id="VYKL01000005">
    <property type="protein sequence ID" value="KAA9031204.1"/>
    <property type="molecule type" value="Genomic_DNA"/>
</dbReference>
<evidence type="ECO:0000313" key="8">
    <source>
        <dbReference type="EMBL" id="KAA9031204.1"/>
    </source>
</evidence>
<comment type="caution">
    <text evidence="8">The sequence shown here is derived from an EMBL/GenBank/DDBJ whole genome shotgun (WGS) entry which is preliminary data.</text>
</comment>
<keyword evidence="5" id="KW-0627">Porphyrin biosynthesis</keyword>